<organism evidence="5 6">
    <name type="scientific">Planctobacterium marinum</name>
    <dbReference type="NCBI Taxonomy" id="1631968"/>
    <lineage>
        <taxon>Bacteria</taxon>
        <taxon>Pseudomonadati</taxon>
        <taxon>Pseudomonadota</taxon>
        <taxon>Gammaproteobacteria</taxon>
        <taxon>Alteromonadales</taxon>
        <taxon>Alteromonadaceae</taxon>
        <taxon>Planctobacterium</taxon>
    </lineage>
</organism>
<proteinExistence type="inferred from homology"/>
<dbReference type="GO" id="GO:0006744">
    <property type="term" value="P:ubiquinone biosynthetic process"/>
    <property type="evidence" value="ECO:0007669"/>
    <property type="project" value="UniProtKB-UniRule"/>
</dbReference>
<dbReference type="EMBL" id="AP027272">
    <property type="protein sequence ID" value="BDX04549.1"/>
    <property type="molecule type" value="Genomic_DNA"/>
</dbReference>
<dbReference type="RefSeq" id="WP_338290328.1">
    <property type="nucleotide sequence ID" value="NZ_AP027272.1"/>
</dbReference>
<gene>
    <name evidence="4 5" type="primary">ubiC</name>
    <name evidence="5" type="ORF">MACH26_00700</name>
</gene>
<dbReference type="PANTHER" id="PTHR38683">
    <property type="entry name" value="CHORISMATE PYRUVATE-LYASE"/>
    <property type="match status" value="1"/>
</dbReference>
<evidence type="ECO:0000256" key="3">
    <source>
        <dbReference type="ARBA" id="ARBA00023239"/>
    </source>
</evidence>
<keyword evidence="4 5" id="KW-0670">Pyruvate</keyword>
<evidence type="ECO:0000313" key="6">
    <source>
        <dbReference type="Proteomes" id="UP001333710"/>
    </source>
</evidence>
<evidence type="ECO:0000256" key="4">
    <source>
        <dbReference type="HAMAP-Rule" id="MF_01632"/>
    </source>
</evidence>
<comment type="catalytic activity">
    <reaction evidence="4">
        <text>chorismate = 4-hydroxybenzoate + pyruvate</text>
        <dbReference type="Rhea" id="RHEA:16505"/>
        <dbReference type="ChEBI" id="CHEBI:15361"/>
        <dbReference type="ChEBI" id="CHEBI:17879"/>
        <dbReference type="ChEBI" id="CHEBI:29748"/>
        <dbReference type="EC" id="4.1.3.40"/>
    </reaction>
</comment>
<dbReference type="AlphaFoldDB" id="A0AA48KQM5"/>
<sequence length="190" mass="21707">MTESLLNIGPIKEPWLSPECLCPQDPLLRNWLLNTGSLTERLQSQCLRFDVEVLSQSVSGISQDETNYLYGQFDVPAQSTQVREVFLKGNDQHWVFARSLLPCEFLHQEMAELTQLGNQPLGKIIFNDDRFERLGFQLVECPVAGATQTSLAIRAGFSLWGRRSLFRFKQHHIMVAEIFLPDCPAYSYNP</sequence>
<comment type="caution">
    <text evidence="4">Lacks conserved residue(s) required for the propagation of feature annotation.</text>
</comment>
<dbReference type="InterPro" id="IPR007440">
    <property type="entry name" value="Chorismate--pyruvate_lyase"/>
</dbReference>
<dbReference type="InterPro" id="IPR028978">
    <property type="entry name" value="Chorismate_lyase_/UTRA_dom_sf"/>
</dbReference>
<keyword evidence="3 4" id="KW-0456">Lyase</keyword>
<keyword evidence="2 4" id="KW-0831">Ubiquinone biosynthesis</keyword>
<dbReference type="KEGG" id="pmaw:MACH26_00700"/>
<dbReference type="GO" id="GO:0005829">
    <property type="term" value="C:cytosol"/>
    <property type="evidence" value="ECO:0007669"/>
    <property type="project" value="TreeGrafter"/>
</dbReference>
<evidence type="ECO:0000313" key="5">
    <source>
        <dbReference type="EMBL" id="BDX04549.1"/>
    </source>
</evidence>
<feature type="binding site" evidence="4">
    <location>
        <position position="83"/>
    </location>
    <ligand>
        <name>substrate</name>
    </ligand>
</feature>
<feature type="binding site" evidence="4">
    <location>
        <position position="177"/>
    </location>
    <ligand>
        <name>substrate</name>
    </ligand>
</feature>
<protein>
    <recommendedName>
        <fullName evidence="4">Probable chorismate pyruvate-lyase</fullName>
        <shortName evidence="4">CL</shortName>
        <shortName evidence="4">CPL</shortName>
        <ecNumber evidence="4">4.1.3.40</ecNumber>
    </recommendedName>
</protein>
<name>A0AA48KQM5_9ALTE</name>
<comment type="similarity">
    <text evidence="4">Belongs to the UbiC family.</text>
</comment>
<dbReference type="PANTHER" id="PTHR38683:SF1">
    <property type="entry name" value="CHORISMATE PYRUVATE-LYASE"/>
    <property type="match status" value="1"/>
</dbReference>
<dbReference type="EC" id="4.1.3.40" evidence="4"/>
<keyword evidence="6" id="KW-1185">Reference proteome</keyword>
<comment type="subcellular location">
    <subcellularLocation>
        <location evidence="4">Cytoplasm</location>
    </subcellularLocation>
</comment>
<accession>A0AA48KQM5</accession>
<dbReference type="SUPFAM" id="SSF64288">
    <property type="entry name" value="Chorismate lyase-like"/>
    <property type="match status" value="1"/>
</dbReference>
<evidence type="ECO:0000256" key="2">
    <source>
        <dbReference type="ARBA" id="ARBA00022688"/>
    </source>
</evidence>
<dbReference type="GO" id="GO:0008813">
    <property type="term" value="F:chorismate lyase activity"/>
    <property type="evidence" value="ECO:0007669"/>
    <property type="project" value="UniProtKB-UniRule"/>
</dbReference>
<keyword evidence="1 4" id="KW-0963">Cytoplasm</keyword>
<reference evidence="5" key="1">
    <citation type="submission" date="2023-01" db="EMBL/GenBank/DDBJ databases">
        <title>Complete genome sequence of Planctobacterium marinum strain Dej080120_11.</title>
        <authorList>
            <person name="Ueki S."/>
            <person name="Maruyama F."/>
        </authorList>
    </citation>
    <scope>NUCLEOTIDE SEQUENCE</scope>
    <source>
        <strain evidence="5">Dej080120_11</strain>
    </source>
</reference>
<feature type="binding site" evidence="4">
    <location>
        <position position="121"/>
    </location>
    <ligand>
        <name>substrate</name>
    </ligand>
</feature>
<dbReference type="GO" id="GO:0042866">
    <property type="term" value="P:pyruvate biosynthetic process"/>
    <property type="evidence" value="ECO:0007669"/>
    <property type="project" value="UniProtKB-UniRule"/>
</dbReference>
<evidence type="ECO:0000256" key="1">
    <source>
        <dbReference type="ARBA" id="ARBA00022490"/>
    </source>
</evidence>
<comment type="pathway">
    <text evidence="4">Cofactor biosynthesis; ubiquinone biosynthesis.</text>
</comment>
<dbReference type="Gene3D" id="3.40.1410.10">
    <property type="entry name" value="Chorismate lyase-like"/>
    <property type="match status" value="1"/>
</dbReference>
<dbReference type="Proteomes" id="UP001333710">
    <property type="component" value="Chromosome"/>
</dbReference>
<dbReference type="HAMAP" id="MF_01632">
    <property type="entry name" value="UbiC"/>
    <property type="match status" value="1"/>
</dbReference>
<dbReference type="Pfam" id="PF04345">
    <property type="entry name" value="Chor_lyase"/>
    <property type="match status" value="1"/>
</dbReference>
<comment type="function">
    <text evidence="4">Removes the pyruvyl group from chorismate, with concomitant aromatization of the ring, to provide 4-hydroxybenzoate (4HB) for the ubiquinone pathway.</text>
</comment>